<comment type="caution">
    <text evidence="4">The sequence shown here is derived from an EMBL/GenBank/DDBJ whole genome shotgun (WGS) entry which is preliminary data.</text>
</comment>
<proteinExistence type="predicted"/>
<keyword evidence="2" id="KW-0326">Glycosidase</keyword>
<dbReference type="PANTHER" id="PTHR43053:SF3">
    <property type="entry name" value="ALPHA-GALACTOSIDASE C-RELATED"/>
    <property type="match status" value="1"/>
</dbReference>
<evidence type="ECO:0000256" key="3">
    <source>
        <dbReference type="SAM" id="MobiDB-lite"/>
    </source>
</evidence>
<sequence length="611" mass="68587">MRFIPENSSVVYSRHQHTKTPQSLSGRWPQENDDLKLVLEEERENESPRYRFVLSARQDLFIRTLSLTGRLEGTLRPVSLLSEGGQSRSHVEILGPADRQISAGSPWVQTGAKSGEHVSSGLVLLSDGLNPDLILAQEAPFQEYTSFTVNSGRQPVRISLIWHVERAVEAAQVYSTGWTAQSSGTGELLLREWSIRNAGKLPARTAPKQEPPMLCCPMQRRSAELTVDYLRRQLNAAREKQIPFDVIMIEEGWQRSIGDWTATSEQFGADLPRISREIGEAGFTPGLWLAPFVAARESDPFTNPGWLLRNEKGKPVEADCYPRRKTRMFALDITHPEVAEHIAGIIRTLTREWGFKYLKLDFLEAASLKGKRHNDKLTPAQILTRGLQQIREAAGDDVHLAGSGLPFPAGAGVLDSVNVSPEILPQQKKARLSRMMNARTARDEGRFIQNLVLRSHLNRTFWFNDAAYLSFLYPGAENGTREAEELSTAVTHSGGSLFVSDDLSLYGEEEIARIKNSVTAARELSTGQTTPLRIFSDPGICTVYNDQGCIVIFNLNQTESTIELRLSPYRKLLEPYNSYRPFEGAEDHPLEAPRNITLKPREYKRILLRSV</sequence>
<dbReference type="OrthoDB" id="9758822at2"/>
<keyword evidence="1" id="KW-0378">Hydrolase</keyword>
<dbReference type="Pfam" id="PF02065">
    <property type="entry name" value="Melibiase"/>
    <property type="match status" value="1"/>
</dbReference>
<gene>
    <name evidence="4" type="ORF">B4O97_06685</name>
</gene>
<evidence type="ECO:0000256" key="1">
    <source>
        <dbReference type="ARBA" id="ARBA00022801"/>
    </source>
</evidence>
<dbReference type="GO" id="GO:0004557">
    <property type="term" value="F:alpha-galactosidase activity"/>
    <property type="evidence" value="ECO:0007669"/>
    <property type="project" value="InterPro"/>
</dbReference>
<dbReference type="PANTHER" id="PTHR43053">
    <property type="entry name" value="GLYCOSIDASE FAMILY 31"/>
    <property type="match status" value="1"/>
</dbReference>
<keyword evidence="5" id="KW-1185">Reference proteome</keyword>
<evidence type="ECO:0000313" key="4">
    <source>
        <dbReference type="EMBL" id="ORC36271.1"/>
    </source>
</evidence>
<protein>
    <recommendedName>
        <fullName evidence="6">Alpha-galactosidase</fullName>
    </recommendedName>
</protein>
<dbReference type="AlphaFoldDB" id="A0A1Y1RZQ0"/>
<dbReference type="InterPro" id="IPR013785">
    <property type="entry name" value="Aldolase_TIM"/>
</dbReference>
<dbReference type="RefSeq" id="WP_083049416.1">
    <property type="nucleotide sequence ID" value="NZ_MWQY01000006.1"/>
</dbReference>
<evidence type="ECO:0008006" key="6">
    <source>
        <dbReference type="Google" id="ProtNLM"/>
    </source>
</evidence>
<evidence type="ECO:0000256" key="2">
    <source>
        <dbReference type="ARBA" id="ARBA00023295"/>
    </source>
</evidence>
<name>A0A1Y1RZQ0_9SPIO</name>
<dbReference type="InterPro" id="IPR050985">
    <property type="entry name" value="Alpha-glycosidase_related"/>
</dbReference>
<dbReference type="Gene3D" id="3.20.20.70">
    <property type="entry name" value="Aldolase class I"/>
    <property type="match status" value="1"/>
</dbReference>
<evidence type="ECO:0000313" key="5">
    <source>
        <dbReference type="Proteomes" id="UP000192343"/>
    </source>
</evidence>
<dbReference type="EMBL" id="MWQY01000006">
    <property type="protein sequence ID" value="ORC36271.1"/>
    <property type="molecule type" value="Genomic_DNA"/>
</dbReference>
<dbReference type="CDD" id="cd14791">
    <property type="entry name" value="GH36"/>
    <property type="match status" value="1"/>
</dbReference>
<dbReference type="GO" id="GO:0016052">
    <property type="term" value="P:carbohydrate catabolic process"/>
    <property type="evidence" value="ECO:0007669"/>
    <property type="project" value="InterPro"/>
</dbReference>
<feature type="region of interest" description="Disordered" evidence="3">
    <location>
        <begin position="1"/>
        <end position="29"/>
    </location>
</feature>
<dbReference type="InterPro" id="IPR017853">
    <property type="entry name" value="GH"/>
</dbReference>
<accession>A0A1Y1RZQ0</accession>
<organism evidence="4 5">
    <name type="scientific">Marispirochaeta aestuarii</name>
    <dbReference type="NCBI Taxonomy" id="1963862"/>
    <lineage>
        <taxon>Bacteria</taxon>
        <taxon>Pseudomonadati</taxon>
        <taxon>Spirochaetota</taxon>
        <taxon>Spirochaetia</taxon>
        <taxon>Spirochaetales</taxon>
        <taxon>Spirochaetaceae</taxon>
        <taxon>Marispirochaeta</taxon>
    </lineage>
</organism>
<dbReference type="STRING" id="1963862.B4O97_06685"/>
<dbReference type="SUPFAM" id="SSF51445">
    <property type="entry name" value="(Trans)glycosidases"/>
    <property type="match status" value="1"/>
</dbReference>
<reference evidence="4 5" key="1">
    <citation type="submission" date="2017-03" db="EMBL/GenBank/DDBJ databases">
        <title>Draft Genome sequence of Marispirochaeta sp. strain JC444.</title>
        <authorList>
            <person name="Shivani Y."/>
            <person name="Subhash Y."/>
            <person name="Sasikala C."/>
            <person name="Ramana C."/>
        </authorList>
    </citation>
    <scope>NUCLEOTIDE SEQUENCE [LARGE SCALE GENOMIC DNA]</scope>
    <source>
        <strain evidence="4 5">JC444</strain>
    </source>
</reference>
<feature type="compositionally biased region" description="Polar residues" evidence="3">
    <location>
        <begin position="1"/>
        <end position="11"/>
    </location>
</feature>
<dbReference type="Proteomes" id="UP000192343">
    <property type="component" value="Unassembled WGS sequence"/>
</dbReference>
<dbReference type="InterPro" id="IPR002252">
    <property type="entry name" value="Glyco_hydro_36"/>
</dbReference>